<evidence type="ECO:0000313" key="1">
    <source>
        <dbReference type="EMBL" id="EDQ48268.1"/>
    </source>
</evidence>
<protein>
    <submittedName>
        <fullName evidence="1">Predicted protein</fullName>
    </submittedName>
</protein>
<name>A9U7T5_PHYPA</name>
<proteinExistence type="predicted"/>
<organism>
    <name type="scientific">Physcomitrium patens</name>
    <name type="common">Spreading-leaved earth moss</name>
    <name type="synonym">Physcomitrella patens</name>
    <dbReference type="NCBI Taxonomy" id="3218"/>
    <lineage>
        <taxon>Eukaryota</taxon>
        <taxon>Viridiplantae</taxon>
        <taxon>Streptophyta</taxon>
        <taxon>Embryophyta</taxon>
        <taxon>Bryophyta</taxon>
        <taxon>Bryophytina</taxon>
        <taxon>Bryopsida</taxon>
        <taxon>Funariidae</taxon>
        <taxon>Funariales</taxon>
        <taxon>Funariaceae</taxon>
        <taxon>Physcomitrium</taxon>
    </lineage>
</organism>
<accession>A9U7T5</accession>
<dbReference type="EMBL" id="DS546649">
    <property type="protein sequence ID" value="EDQ48268.1"/>
    <property type="molecule type" value="Genomic_DNA"/>
</dbReference>
<dbReference type="AlphaFoldDB" id="A9U7T5"/>
<sequence>MVAARVLGGAHLAQQHARFGHQEAAGFDLQAQRMSHDGLGFLACRIPQAVVVGGVDGGVAIAVGNGQAAAGRDGLQVMACLAGGAHQLDHGAADLLQMAVVHARADVHVQAGQLQSAVADGLQRRQQVAVPDAVLAVLAARVGLVAVAVAKAGVDAQPHGMAGRGLGQLVQHVDGAGVHGHLVLGHAGQRGLVHHVGGEHDVAVQVVAMAGRVAGGQGAQDFAARDGVHLHALLAHQPQDVDVGAGLLCKADGVEGLELGNARADGGGVIDPQRRAVLVGQGPELGGREGIGHGVSFRGTAAHDGGWESFSPMLVLMVSI</sequence>
<gene>
    <name evidence="1" type="ORF">PHYPADRAFT_104054</name>
</gene>
<reference evidence="1" key="1">
    <citation type="journal article" date="2008" name="Science">
        <title>The Physcomitrella genome reveals evolutionary insights into the conquest of land by plants.</title>
        <authorList>
            <person name="Rensing S."/>
            <person name="Lang D."/>
            <person name="Zimmer A."/>
            <person name="Terry A."/>
            <person name="Salamov A."/>
            <person name="Shapiro H."/>
            <person name="Nishiyama T."/>
            <person name="Perroud P.-F."/>
            <person name="Lindquist E."/>
            <person name="Kamisugi Y."/>
            <person name="Tanahashi T."/>
            <person name="Sakakibara K."/>
            <person name="Fujita T."/>
            <person name="Oishi K."/>
            <person name="Shin-I T."/>
            <person name="Kuroki Y."/>
            <person name="Toyoda A."/>
            <person name="Suzuki Y."/>
            <person name="Hashimoto A."/>
            <person name="Yamaguchi K."/>
            <person name="Sugano A."/>
            <person name="Kohara Y."/>
            <person name="Fujiyama A."/>
            <person name="Anterola A."/>
            <person name="Aoki S."/>
            <person name="Ashton N."/>
            <person name="Barbazuk W.B."/>
            <person name="Barker E."/>
            <person name="Bennetzen J."/>
            <person name="Bezanilla M."/>
            <person name="Blankenship R."/>
            <person name="Cho S.H."/>
            <person name="Dutcher S."/>
            <person name="Estelle M."/>
            <person name="Fawcett J.A."/>
            <person name="Gundlach H."/>
            <person name="Hanada K."/>
            <person name="Heyl A."/>
            <person name="Hicks K.A."/>
            <person name="Hugh J."/>
            <person name="Lohr M."/>
            <person name="Mayer K."/>
            <person name="Melkozernov A."/>
            <person name="Murata T."/>
            <person name="Nelson D."/>
            <person name="Pils B."/>
            <person name="Prigge M."/>
            <person name="Reiss B."/>
            <person name="Renner T."/>
            <person name="Rombauts S."/>
            <person name="Rushton P."/>
            <person name="Sanderfoot A."/>
            <person name="Schween G."/>
            <person name="Shiu S.-H."/>
            <person name="Stueber K."/>
            <person name="Theodoulou F.L."/>
            <person name="Tu H."/>
            <person name="Van de Peer Y."/>
            <person name="Verrier P.J."/>
            <person name="Waters E."/>
            <person name="Wood A."/>
            <person name="Yang L."/>
            <person name="Cove D."/>
            <person name="Cuming A."/>
            <person name="Hasebe M."/>
            <person name="Lucas S."/>
            <person name="Mishler D.B."/>
            <person name="Reski R."/>
            <person name="Grigoriev I."/>
            <person name="Quatrano R.S."/>
            <person name="Boore J.L."/>
        </authorList>
    </citation>
    <scope>NUCLEOTIDE SEQUENCE [LARGE SCALE GENOMIC DNA]</scope>
</reference>